<dbReference type="Proteomes" id="UP000714275">
    <property type="component" value="Unassembled WGS sequence"/>
</dbReference>
<accession>A0A9P7D737</accession>
<gene>
    <name evidence="1" type="ORF">EV702DRAFT_1192931</name>
</gene>
<dbReference type="EMBL" id="JABBWD010000005">
    <property type="protein sequence ID" value="KAG1781442.1"/>
    <property type="molecule type" value="Genomic_DNA"/>
</dbReference>
<reference evidence="1" key="1">
    <citation type="journal article" date="2020" name="New Phytol.">
        <title>Comparative genomics reveals dynamic genome evolution in host specialist ectomycorrhizal fungi.</title>
        <authorList>
            <person name="Lofgren L.A."/>
            <person name="Nguyen N.H."/>
            <person name="Vilgalys R."/>
            <person name="Ruytinx J."/>
            <person name="Liao H.L."/>
            <person name="Branco S."/>
            <person name="Kuo A."/>
            <person name="LaButti K."/>
            <person name="Lipzen A."/>
            <person name="Andreopoulos W."/>
            <person name="Pangilinan J."/>
            <person name="Riley R."/>
            <person name="Hundley H."/>
            <person name="Na H."/>
            <person name="Barry K."/>
            <person name="Grigoriev I.V."/>
            <person name="Stajich J.E."/>
            <person name="Kennedy P.G."/>
        </authorList>
    </citation>
    <scope>NUCLEOTIDE SEQUENCE</scope>
    <source>
        <strain evidence="1">DOB743</strain>
    </source>
</reference>
<comment type="caution">
    <text evidence="1">The sequence shown here is derived from an EMBL/GenBank/DDBJ whole genome shotgun (WGS) entry which is preliminary data.</text>
</comment>
<dbReference type="AlphaFoldDB" id="A0A9P7D737"/>
<name>A0A9P7D737_9AGAM</name>
<protein>
    <submittedName>
        <fullName evidence="1">Uncharacterized protein</fullName>
    </submittedName>
</protein>
<proteinExistence type="predicted"/>
<sequence>MDNLLHFIKTYIAPKIGTAFEEHAPIQGKCILQANARVLRLLKHDLKLHLSLFMGGLFFAIAAKEAGSEIIYLD</sequence>
<dbReference type="OrthoDB" id="2621800at2759"/>
<organism evidence="1 2">
    <name type="scientific">Suillus placidus</name>
    <dbReference type="NCBI Taxonomy" id="48579"/>
    <lineage>
        <taxon>Eukaryota</taxon>
        <taxon>Fungi</taxon>
        <taxon>Dikarya</taxon>
        <taxon>Basidiomycota</taxon>
        <taxon>Agaricomycotina</taxon>
        <taxon>Agaricomycetes</taxon>
        <taxon>Agaricomycetidae</taxon>
        <taxon>Boletales</taxon>
        <taxon>Suillineae</taxon>
        <taxon>Suillaceae</taxon>
        <taxon>Suillus</taxon>
    </lineage>
</organism>
<evidence type="ECO:0000313" key="1">
    <source>
        <dbReference type="EMBL" id="KAG1781442.1"/>
    </source>
</evidence>
<evidence type="ECO:0000313" key="2">
    <source>
        <dbReference type="Proteomes" id="UP000714275"/>
    </source>
</evidence>
<keyword evidence="2" id="KW-1185">Reference proteome</keyword>